<sequence>MNKYSFVSSILLLILFLNACKTKNKNENNVETPLIESAYFGEEPPTLTPTLFDPKIVSPEGRFEGGIFSPDMKEFYFTRKNGRYKKRTFFVIRYEDNGWGQESETDIKWPQFSADGSTMYVGKKYRKRIDSGWSAPESLGTFLEEQAHGMSVSSNGTYYFPFFKKEDNGHGNLGYSRLINGKYEAPVKMNAEINTGEYIAHPYIAPDESYLMWDVEREDGYGQSDIYISFKHKDGSWLTPINMGPIINTKLQESSPHVTYDGKYLFFTRGEWKVKKDGTRTYIGKRYWVNAQVIENLRPKK</sequence>
<organism evidence="2 3">
    <name type="scientific">Aquimarina hainanensis</name>
    <dbReference type="NCBI Taxonomy" id="1578017"/>
    <lineage>
        <taxon>Bacteria</taxon>
        <taxon>Pseudomonadati</taxon>
        <taxon>Bacteroidota</taxon>
        <taxon>Flavobacteriia</taxon>
        <taxon>Flavobacteriales</taxon>
        <taxon>Flavobacteriaceae</taxon>
        <taxon>Aquimarina</taxon>
    </lineage>
</organism>
<evidence type="ECO:0008006" key="4">
    <source>
        <dbReference type="Google" id="ProtNLM"/>
    </source>
</evidence>
<reference evidence="3" key="1">
    <citation type="journal article" date="2019" name="Int. J. Syst. Evol. Microbiol.">
        <title>The Global Catalogue of Microorganisms (GCM) 10K type strain sequencing project: providing services to taxonomists for standard genome sequencing and annotation.</title>
        <authorList>
            <consortium name="The Broad Institute Genomics Platform"/>
            <consortium name="The Broad Institute Genome Sequencing Center for Infectious Disease"/>
            <person name="Wu L."/>
            <person name="Ma J."/>
        </authorList>
    </citation>
    <scope>NUCLEOTIDE SEQUENCE [LARGE SCALE GENOMIC DNA]</scope>
    <source>
        <strain evidence="3">KCTC 42423</strain>
    </source>
</reference>
<feature type="chain" id="PRO_5045812229" description="WD40-like Beta Propeller Repeat" evidence="1">
    <location>
        <begin position="20"/>
        <end position="301"/>
    </location>
</feature>
<dbReference type="RefSeq" id="WP_378255724.1">
    <property type="nucleotide sequence ID" value="NZ_JBHSJV010000001.1"/>
</dbReference>
<keyword evidence="3" id="KW-1185">Reference proteome</keyword>
<accession>A0ABW5N5G1</accession>
<evidence type="ECO:0000313" key="3">
    <source>
        <dbReference type="Proteomes" id="UP001597459"/>
    </source>
</evidence>
<name>A0ABW5N5G1_9FLAO</name>
<dbReference type="EMBL" id="JBHULX010000003">
    <property type="protein sequence ID" value="MFD2590149.1"/>
    <property type="molecule type" value="Genomic_DNA"/>
</dbReference>
<gene>
    <name evidence="2" type="ORF">ACFSTE_04855</name>
</gene>
<dbReference type="InterPro" id="IPR011659">
    <property type="entry name" value="WD40"/>
</dbReference>
<proteinExistence type="predicted"/>
<feature type="signal peptide" evidence="1">
    <location>
        <begin position="1"/>
        <end position="19"/>
    </location>
</feature>
<comment type="caution">
    <text evidence="2">The sequence shown here is derived from an EMBL/GenBank/DDBJ whole genome shotgun (WGS) entry which is preliminary data.</text>
</comment>
<keyword evidence="1" id="KW-0732">Signal</keyword>
<protein>
    <recommendedName>
        <fullName evidence="4">WD40-like Beta Propeller Repeat</fullName>
    </recommendedName>
</protein>
<dbReference type="SUPFAM" id="SSF82171">
    <property type="entry name" value="DPP6 N-terminal domain-like"/>
    <property type="match status" value="1"/>
</dbReference>
<evidence type="ECO:0000313" key="2">
    <source>
        <dbReference type="EMBL" id="MFD2590149.1"/>
    </source>
</evidence>
<evidence type="ECO:0000256" key="1">
    <source>
        <dbReference type="SAM" id="SignalP"/>
    </source>
</evidence>
<dbReference type="Pfam" id="PF07676">
    <property type="entry name" value="PD40"/>
    <property type="match status" value="1"/>
</dbReference>
<dbReference type="Proteomes" id="UP001597459">
    <property type="component" value="Unassembled WGS sequence"/>
</dbReference>